<keyword evidence="3" id="KW-1185">Reference proteome</keyword>
<dbReference type="KEGG" id="slom:PXH66_07355"/>
<proteinExistence type="predicted"/>
<protein>
    <submittedName>
        <fullName evidence="2">PEP-CTERM sorting domain-containing protein</fullName>
    </submittedName>
</protein>
<evidence type="ECO:0000313" key="2">
    <source>
        <dbReference type="EMBL" id="WED66665.1"/>
    </source>
</evidence>
<dbReference type="EMBL" id="CP119075">
    <property type="protein sequence ID" value="WED66665.1"/>
    <property type="molecule type" value="Genomic_DNA"/>
</dbReference>
<dbReference type="AlphaFoldDB" id="A0AAF0CRD0"/>
<accession>A0AAF0CRD0</accession>
<dbReference type="Pfam" id="PF07589">
    <property type="entry name" value="PEP-CTERM"/>
    <property type="match status" value="1"/>
</dbReference>
<dbReference type="InterPro" id="IPR013424">
    <property type="entry name" value="Ice-binding_C"/>
</dbReference>
<evidence type="ECO:0000259" key="1">
    <source>
        <dbReference type="Pfam" id="PF07589"/>
    </source>
</evidence>
<sequence>MNTRTLTQSLGGVLLLAGLLPLQAQYVLPGGSDNEIGFSGSIADAGVTGYQGDEAGTVGHALNSQNAPSAIAYYYVAGRSDGPAPTSTPYAAAATTATGFTLFQDTLGTQGFSLADVTLHFGPASANYENTWNLGQDRNGLISATGASANGGGLLGVDHEWEGWSGSSVEDRYYSADSSEVFYYLAVNGIRIVDIGYADLFMRVDYGASTSGSDDTIQAYHTVTGVSITEDFFGPEYTIADAFVSEVNANGGGLQVIIDSVQTAVSGTFSYNGNFGSHFAIEGRLAAVELSAVPEPGTYAIWMGMFALTLVGGGRRRRSPLPAATGTVIPR</sequence>
<evidence type="ECO:0000313" key="3">
    <source>
        <dbReference type="Proteomes" id="UP001218638"/>
    </source>
</evidence>
<reference evidence="2" key="1">
    <citation type="submission" date="2023-03" db="EMBL/GenBank/DDBJ databases">
        <title>Lomoglobus Profundus gen. nov., sp. nov., a novel member of the phylum Verrucomicrobia, isolated from deep-marine sediment of South China Sea.</title>
        <authorList>
            <person name="Ahmad T."/>
            <person name="Ishaq S.E."/>
            <person name="Wang F."/>
        </authorList>
    </citation>
    <scope>NUCLEOTIDE SEQUENCE</scope>
    <source>
        <strain evidence="2">LMO-M01</strain>
    </source>
</reference>
<dbReference type="Proteomes" id="UP001218638">
    <property type="component" value="Chromosome"/>
</dbReference>
<organism evidence="2 3">
    <name type="scientific">Synoicihabitans lomoniglobus</name>
    <dbReference type="NCBI Taxonomy" id="2909285"/>
    <lineage>
        <taxon>Bacteria</taxon>
        <taxon>Pseudomonadati</taxon>
        <taxon>Verrucomicrobiota</taxon>
        <taxon>Opitutia</taxon>
        <taxon>Opitutales</taxon>
        <taxon>Opitutaceae</taxon>
        <taxon>Synoicihabitans</taxon>
    </lineage>
</organism>
<gene>
    <name evidence="2" type="ORF">PXH66_07355</name>
</gene>
<feature type="domain" description="Ice-binding protein C-terminal" evidence="1">
    <location>
        <begin position="292"/>
        <end position="318"/>
    </location>
</feature>
<dbReference type="RefSeq" id="WP_330928827.1">
    <property type="nucleotide sequence ID" value="NZ_CP119075.1"/>
</dbReference>
<name>A0AAF0CRD0_9BACT</name>